<dbReference type="SMART" id="SM00156">
    <property type="entry name" value="PP2Ac"/>
    <property type="match status" value="1"/>
</dbReference>
<feature type="region of interest" description="Disordered" evidence="4">
    <location>
        <begin position="253"/>
        <end position="305"/>
    </location>
</feature>
<evidence type="ECO:0000256" key="1">
    <source>
        <dbReference type="ARBA" id="ARBA00008294"/>
    </source>
</evidence>
<dbReference type="SMART" id="SM00220">
    <property type="entry name" value="S_TKc"/>
    <property type="match status" value="1"/>
</dbReference>
<reference evidence="7" key="1">
    <citation type="submission" date="2022-12" db="EMBL/GenBank/DDBJ databases">
        <title>Genome assemblies of Blomia tropicalis.</title>
        <authorList>
            <person name="Cui Y."/>
        </authorList>
    </citation>
    <scope>NUCLEOTIDE SEQUENCE</scope>
    <source>
        <tissue evidence="7">Adult mites</tissue>
    </source>
</reference>
<dbReference type="PROSITE" id="PS00018">
    <property type="entry name" value="EF_HAND_1"/>
    <property type="match status" value="1"/>
</dbReference>
<organism evidence="7 8">
    <name type="scientific">Blomia tropicalis</name>
    <name type="common">Mite</name>
    <dbReference type="NCBI Taxonomy" id="40697"/>
    <lineage>
        <taxon>Eukaryota</taxon>
        <taxon>Metazoa</taxon>
        <taxon>Ecdysozoa</taxon>
        <taxon>Arthropoda</taxon>
        <taxon>Chelicerata</taxon>
        <taxon>Arachnida</taxon>
        <taxon>Acari</taxon>
        <taxon>Acariformes</taxon>
        <taxon>Sarcoptiformes</taxon>
        <taxon>Astigmata</taxon>
        <taxon>Glycyphagoidea</taxon>
        <taxon>Echimyopodidae</taxon>
        <taxon>Blomia</taxon>
    </lineage>
</organism>
<comment type="catalytic activity">
    <reaction evidence="3">
        <text>O-phospho-L-threonyl-[protein] + H2O = L-threonyl-[protein] + phosphate</text>
        <dbReference type="Rhea" id="RHEA:47004"/>
        <dbReference type="Rhea" id="RHEA-COMP:11060"/>
        <dbReference type="Rhea" id="RHEA-COMP:11605"/>
        <dbReference type="ChEBI" id="CHEBI:15377"/>
        <dbReference type="ChEBI" id="CHEBI:30013"/>
        <dbReference type="ChEBI" id="CHEBI:43474"/>
        <dbReference type="ChEBI" id="CHEBI:61977"/>
        <dbReference type="EC" id="3.1.3.16"/>
    </reaction>
</comment>
<dbReference type="SUPFAM" id="SSF56300">
    <property type="entry name" value="Metallo-dependent phosphatases"/>
    <property type="match status" value="1"/>
</dbReference>
<keyword evidence="8" id="KW-1185">Reference proteome</keyword>
<dbReference type="PROSITE" id="PS00125">
    <property type="entry name" value="SER_THR_PHOSPHATASE"/>
    <property type="match status" value="1"/>
</dbReference>
<feature type="domain" description="Protein kinase" evidence="5">
    <location>
        <begin position="1"/>
        <end position="243"/>
    </location>
</feature>
<dbReference type="GO" id="GO:0005509">
    <property type="term" value="F:calcium ion binding"/>
    <property type="evidence" value="ECO:0007669"/>
    <property type="project" value="InterPro"/>
</dbReference>
<dbReference type="GO" id="GO:0005634">
    <property type="term" value="C:nucleus"/>
    <property type="evidence" value="ECO:0007669"/>
    <property type="project" value="TreeGrafter"/>
</dbReference>
<dbReference type="PROSITE" id="PS50011">
    <property type="entry name" value="PROTEIN_KINASE_DOM"/>
    <property type="match status" value="1"/>
</dbReference>
<evidence type="ECO:0000256" key="4">
    <source>
        <dbReference type="SAM" id="MobiDB-lite"/>
    </source>
</evidence>
<dbReference type="PRINTS" id="PR00114">
    <property type="entry name" value="STPHPHTASE"/>
</dbReference>
<evidence type="ECO:0000256" key="3">
    <source>
        <dbReference type="RuleBase" id="RU004273"/>
    </source>
</evidence>
<dbReference type="InterPro" id="IPR029052">
    <property type="entry name" value="Metallo-depent_PP-like"/>
</dbReference>
<accession>A0A9Q0MGD3</accession>
<dbReference type="InterPro" id="IPR006186">
    <property type="entry name" value="Ser/Thr-sp_prot-phosphatase"/>
</dbReference>
<dbReference type="PANTHER" id="PTHR11668:SF496">
    <property type="entry name" value="SERINE_THREONINE-PROTEIN PHOSPHATASE"/>
    <property type="match status" value="1"/>
</dbReference>
<evidence type="ECO:0000313" key="8">
    <source>
        <dbReference type="Proteomes" id="UP001142055"/>
    </source>
</evidence>
<sequence>MTSVPVICKITLLDCYPPHVKENYLKNSTRIIRYVGGNGGEPPLSTFVRVYEIFQIDFKSYTFMNQVSSPSVLEMIKKRSKFSQEKARQWTRSLCDAVQFLQKRGIAHRGVKIDHVHFDQSQTLKLLGWGRSTFFWDETNGTYIQQVKESKSFANCHFPPEAFQGLYNPFYTDVWSIGVFLTAVHTRRHVYKVKSNISFASQWSAFEVTHRFSPHVLDLLRHIFVTSTLNRAKINWIMEHAYWNAPLNEIEQPKKTEKKGKTPATQTTTETVVQNDSSVKSRSKPIANKNGEDEDATEETETEPKIVMSKASLTSLARTEEDAFVISEKDDEISPFMFASDGSMDGPIGSQLILYQIAAIAIKCQHNSLLVSSLHSPRKSTGIWLPYVCVKEKYKCLQLPALIAEFILKQLNEPCDVEMMLQNQTTLPFEKVSLHDITRIQMPNGKFITRYTFIARWKCNEFSCCTDSLHLKWIPVNSIYEPTSKATTKFYQNLIERFWGSEVGLYAVENKYEGVRTRYNELSCNEVFRYVKRSDSDNNDNNGKTRNATTELFIKFVTDSKFMEKDVIRLYSDFIQHCYPSTNMSLTSFTDYCRKTGLGKSFESNKQFSRLFRAMNYKVKHYLTFNEFLLGLVCLDPESPHCLPRYTFIFRFYDSNQDGKLESNDLKLLLNDLSVEDKELSKSDLNLKQFIDEIESSSISKKFLKTSSLCRESNSIIRLLNNANVYDLISYSEKPFSSGVDTNCIKCRPKHYTLATHSVKLTSFGRIMTPKTTVFDADQNTPTMLKLLRTHSNEFIFKPSASANYVLEVTRKLANYNNKTEAERKDVRNEVVNAISASVITRICEEVCELLSAETRVLQVSTPTLVMGDIHGNMHDLLTFEMQLWPMAPAEIGPNVLFLGDYVDRGEFSIEVVLYLFCMKILAPNKFFLLRGNHEVRQIQKVFTFEKECLDKYGTHGPIVYETFNRAFDQLPFAAIIDESIYCAHGGIPCSVTSIEELNRQPSLLSDPEQEAPAVWEILWSDPITAPEYQQLSEFMNKKDGSGYLPNMKRSTAFYFSEIATNNFLKKNKLSRVIRAHEVINEGFRLNHRGSVITIFSCSRYCGGPNKAAAIVVEAFEQDGYLKIISLDT</sequence>
<dbReference type="InterPro" id="IPR002048">
    <property type="entry name" value="EF_hand_dom"/>
</dbReference>
<feature type="compositionally biased region" description="Low complexity" evidence="4">
    <location>
        <begin position="262"/>
        <end position="271"/>
    </location>
</feature>
<protein>
    <recommendedName>
        <fullName evidence="3">Serine/threonine-protein phosphatase</fullName>
        <ecNumber evidence="3">3.1.3.16</ecNumber>
    </recommendedName>
</protein>
<keyword evidence="3" id="KW-0378">Hydrolase</keyword>
<dbReference type="GO" id="GO:0004722">
    <property type="term" value="F:protein serine/threonine phosphatase activity"/>
    <property type="evidence" value="ECO:0007669"/>
    <property type="project" value="UniProtKB-EC"/>
</dbReference>
<dbReference type="OMA" id="ESIYCAH"/>
<dbReference type="InterPro" id="IPR000719">
    <property type="entry name" value="Prot_kinase_dom"/>
</dbReference>
<dbReference type="Proteomes" id="UP001142055">
    <property type="component" value="Chromosome 1"/>
</dbReference>
<dbReference type="PROSITE" id="PS50222">
    <property type="entry name" value="EF_HAND_2"/>
    <property type="match status" value="1"/>
</dbReference>
<feature type="domain" description="EF-hand" evidence="6">
    <location>
        <begin position="641"/>
        <end position="676"/>
    </location>
</feature>
<dbReference type="InterPro" id="IPR004843">
    <property type="entry name" value="Calcineurin-like_PHP"/>
</dbReference>
<dbReference type="AlphaFoldDB" id="A0A9Q0MGD3"/>
<dbReference type="EC" id="3.1.3.16" evidence="3"/>
<dbReference type="Gene3D" id="3.60.21.10">
    <property type="match status" value="1"/>
</dbReference>
<comment type="caution">
    <text evidence="7">The sequence shown here is derived from an EMBL/GenBank/DDBJ whole genome shotgun (WGS) entry which is preliminary data.</text>
</comment>
<dbReference type="PANTHER" id="PTHR11668">
    <property type="entry name" value="SERINE/THREONINE PROTEIN PHOSPHATASE"/>
    <property type="match status" value="1"/>
</dbReference>
<dbReference type="InterPro" id="IPR018247">
    <property type="entry name" value="EF_Hand_1_Ca_BS"/>
</dbReference>
<dbReference type="Gene3D" id="1.10.510.10">
    <property type="entry name" value="Transferase(Phosphotransferase) domain 1"/>
    <property type="match status" value="1"/>
</dbReference>
<name>A0A9Q0MGD3_BLOTA</name>
<dbReference type="EMBL" id="JAPWDV010000001">
    <property type="protein sequence ID" value="KAJ6225299.1"/>
    <property type="molecule type" value="Genomic_DNA"/>
</dbReference>
<evidence type="ECO:0000259" key="6">
    <source>
        <dbReference type="PROSITE" id="PS50222"/>
    </source>
</evidence>
<evidence type="ECO:0000259" key="5">
    <source>
        <dbReference type="PROSITE" id="PS50011"/>
    </source>
</evidence>
<dbReference type="Pfam" id="PF00149">
    <property type="entry name" value="Metallophos"/>
    <property type="match status" value="1"/>
</dbReference>
<evidence type="ECO:0000313" key="7">
    <source>
        <dbReference type="EMBL" id="KAJ6225299.1"/>
    </source>
</evidence>
<dbReference type="Gene3D" id="1.10.238.10">
    <property type="entry name" value="EF-hand"/>
    <property type="match status" value="1"/>
</dbReference>
<dbReference type="GO" id="GO:0005737">
    <property type="term" value="C:cytoplasm"/>
    <property type="evidence" value="ECO:0007669"/>
    <property type="project" value="TreeGrafter"/>
</dbReference>
<dbReference type="Pfam" id="PF00069">
    <property type="entry name" value="Pkinase"/>
    <property type="match status" value="1"/>
</dbReference>
<comment type="similarity">
    <text evidence="1 3">Belongs to the PPP phosphatase family.</text>
</comment>
<keyword evidence="2" id="KW-0106">Calcium</keyword>
<feature type="compositionally biased region" description="Acidic residues" evidence="4">
    <location>
        <begin position="292"/>
        <end position="301"/>
    </location>
</feature>
<dbReference type="InterPro" id="IPR011992">
    <property type="entry name" value="EF-hand-dom_pair"/>
</dbReference>
<dbReference type="SUPFAM" id="SSF47473">
    <property type="entry name" value="EF-hand"/>
    <property type="match status" value="1"/>
</dbReference>
<dbReference type="CDD" id="cd00144">
    <property type="entry name" value="MPP_PPP_family"/>
    <property type="match status" value="1"/>
</dbReference>
<dbReference type="InterPro" id="IPR050341">
    <property type="entry name" value="PP1_catalytic_subunit"/>
</dbReference>
<proteinExistence type="inferred from homology"/>
<evidence type="ECO:0000256" key="2">
    <source>
        <dbReference type="ARBA" id="ARBA00022837"/>
    </source>
</evidence>
<dbReference type="GO" id="GO:0005524">
    <property type="term" value="F:ATP binding"/>
    <property type="evidence" value="ECO:0007669"/>
    <property type="project" value="InterPro"/>
</dbReference>
<dbReference type="InterPro" id="IPR011009">
    <property type="entry name" value="Kinase-like_dom_sf"/>
</dbReference>
<dbReference type="GO" id="GO:0004672">
    <property type="term" value="F:protein kinase activity"/>
    <property type="evidence" value="ECO:0007669"/>
    <property type="project" value="InterPro"/>
</dbReference>
<gene>
    <name evidence="7" type="ORF">RDWZM_003844</name>
</gene>
<dbReference type="SUPFAM" id="SSF56112">
    <property type="entry name" value="Protein kinase-like (PK-like)"/>
    <property type="match status" value="1"/>
</dbReference>